<dbReference type="InterPro" id="IPR011050">
    <property type="entry name" value="Pectin_lyase_fold/virulence"/>
</dbReference>
<dbReference type="GO" id="GO:0005975">
    <property type="term" value="P:carbohydrate metabolic process"/>
    <property type="evidence" value="ECO:0007669"/>
    <property type="project" value="InterPro"/>
</dbReference>
<keyword evidence="7" id="KW-1185">Reference proteome</keyword>
<comment type="similarity">
    <text evidence="1 4">Belongs to the glycosyl hydrolase 28 family.</text>
</comment>
<dbReference type="SMART" id="SM00710">
    <property type="entry name" value="PbH1"/>
    <property type="match status" value="4"/>
</dbReference>
<reference evidence="7 8" key="1">
    <citation type="journal article" date="2020" name="Nat. Food">
        <title>A phased Vanilla planifolia genome enables genetic improvement of flavour and production.</title>
        <authorList>
            <person name="Hasing T."/>
            <person name="Tang H."/>
            <person name="Brym M."/>
            <person name="Khazi F."/>
            <person name="Huang T."/>
            <person name="Chambers A.H."/>
        </authorList>
    </citation>
    <scope>NUCLEOTIDE SEQUENCE [LARGE SCALE GENOMIC DNA]</scope>
    <source>
        <tissue evidence="5">Leaf</tissue>
    </source>
</reference>
<dbReference type="InterPro" id="IPR000743">
    <property type="entry name" value="Glyco_hydro_28"/>
</dbReference>
<evidence type="ECO:0000256" key="4">
    <source>
        <dbReference type="RuleBase" id="RU361169"/>
    </source>
</evidence>
<evidence type="ECO:0000256" key="1">
    <source>
        <dbReference type="ARBA" id="ARBA00008834"/>
    </source>
</evidence>
<dbReference type="GO" id="GO:0004650">
    <property type="term" value="F:polygalacturonase activity"/>
    <property type="evidence" value="ECO:0007669"/>
    <property type="project" value="InterPro"/>
</dbReference>
<evidence type="ECO:0000256" key="2">
    <source>
        <dbReference type="ARBA" id="ARBA00022801"/>
    </source>
</evidence>
<dbReference type="EMBL" id="JADCNM010000001">
    <property type="protein sequence ID" value="KAG0503012.1"/>
    <property type="molecule type" value="Genomic_DNA"/>
</dbReference>
<dbReference type="InterPro" id="IPR006626">
    <property type="entry name" value="PbH1"/>
</dbReference>
<dbReference type="Pfam" id="PF00295">
    <property type="entry name" value="Glyco_hydro_28"/>
    <property type="match status" value="1"/>
</dbReference>
<evidence type="ECO:0000313" key="7">
    <source>
        <dbReference type="Proteomes" id="UP000636800"/>
    </source>
</evidence>
<dbReference type="Proteomes" id="UP000636800">
    <property type="component" value="Chromosome 1"/>
</dbReference>
<keyword evidence="3 4" id="KW-0326">Glycosidase</keyword>
<comment type="caution">
    <text evidence="5">The sequence shown here is derived from an EMBL/GenBank/DDBJ whole genome shotgun (WGS) entry which is preliminary data.</text>
</comment>
<dbReference type="SUPFAM" id="SSF51126">
    <property type="entry name" value="Pectin lyase-like"/>
    <property type="match status" value="1"/>
</dbReference>
<dbReference type="EMBL" id="JADCNL010000001">
    <property type="protein sequence ID" value="KAG0498775.1"/>
    <property type="molecule type" value="Genomic_DNA"/>
</dbReference>
<evidence type="ECO:0000313" key="6">
    <source>
        <dbReference type="EMBL" id="KAG0503012.1"/>
    </source>
</evidence>
<dbReference type="Proteomes" id="UP000639772">
    <property type="component" value="Chromosome 1"/>
</dbReference>
<keyword evidence="2 4" id="KW-0378">Hydrolase</keyword>
<dbReference type="InterPro" id="IPR012334">
    <property type="entry name" value="Pectin_lyas_fold"/>
</dbReference>
<evidence type="ECO:0000313" key="5">
    <source>
        <dbReference type="EMBL" id="KAG0498775.1"/>
    </source>
</evidence>
<name>A0A835VIZ4_VANPL</name>
<evidence type="ECO:0000313" key="8">
    <source>
        <dbReference type="Proteomes" id="UP000639772"/>
    </source>
</evidence>
<dbReference type="Gene3D" id="2.160.20.10">
    <property type="entry name" value="Single-stranded right-handed beta-helix, Pectin lyase-like"/>
    <property type="match status" value="1"/>
</dbReference>
<evidence type="ECO:0000256" key="3">
    <source>
        <dbReference type="ARBA" id="ARBA00023295"/>
    </source>
</evidence>
<organism evidence="5 7">
    <name type="scientific">Vanilla planifolia</name>
    <name type="common">Vanilla</name>
    <dbReference type="NCBI Taxonomy" id="51239"/>
    <lineage>
        <taxon>Eukaryota</taxon>
        <taxon>Viridiplantae</taxon>
        <taxon>Streptophyta</taxon>
        <taxon>Embryophyta</taxon>
        <taxon>Tracheophyta</taxon>
        <taxon>Spermatophyta</taxon>
        <taxon>Magnoliopsida</taxon>
        <taxon>Liliopsida</taxon>
        <taxon>Asparagales</taxon>
        <taxon>Orchidaceae</taxon>
        <taxon>Vanilloideae</taxon>
        <taxon>Vanilleae</taxon>
        <taxon>Vanilla</taxon>
    </lineage>
</organism>
<accession>A0A835VIZ4</accession>
<evidence type="ECO:0008006" key="9">
    <source>
        <dbReference type="Google" id="ProtNLM"/>
    </source>
</evidence>
<dbReference type="PANTHER" id="PTHR31339:SF83">
    <property type="entry name" value="OS03G0124900 PROTEIN"/>
    <property type="match status" value="1"/>
</dbReference>
<gene>
    <name evidence="6" type="ORF">HPP92_003084</name>
    <name evidence="5" type="ORF">HPP92_003466</name>
</gene>
<sequence length="510" mass="54942">MKKPSGKANGAALPFHLVGLWTVAVTLFVVTANGSAVGHRRVHVVELTEFGAVGDGVTSNTKAFREAISHLSGLASSGGSMLVVPSGRWLTGPFNLTSHFTLFLQRRAVIVASTDMEEYPIVAPLPSYGRGRDMPGGRYSNFIWGSNLTDVIITGENGTIDGQGEFWWDKFRNNELKATRGHLLELMFSKNIVVSNLTFLNSPFWNLHPVYCKNVVITHVTVVSPVDSPNTDGINPDSSSHVLIEDCSVVSGDDCVAIKSGWDEYGIRFGIPSAHITIRRLSCVSPDSAAVAIGSEMSGGIRHVLAEDVSAFDTESAIRIKTGVGRGGFVRHIRVRRVRLRNVRYVFWITGNYGSHPDGGWDPRALPKVSGIRYSDVFAENVTGLVGRMEGIENDVFVNICLENVTALPNNVVDSSSPRWKCINVEGKAYRVSPRPCAGLVETAKPCSLLGPPARPLAHCLVPNDVQQVGGGGCPTRTSECAACAVEEPSSFNVEEACPAHSCDALRGVM</sequence>
<dbReference type="AlphaFoldDB" id="A0A835VIZ4"/>
<proteinExistence type="inferred from homology"/>
<dbReference type="OrthoDB" id="187139at2759"/>
<protein>
    <recommendedName>
        <fullName evidence="9">Polygalacturonase</fullName>
    </recommendedName>
</protein>
<dbReference type="PANTHER" id="PTHR31339">
    <property type="entry name" value="PECTIN LYASE-RELATED"/>
    <property type="match status" value="1"/>
</dbReference>
<dbReference type="InterPro" id="IPR051801">
    <property type="entry name" value="GH28_Enzymes"/>
</dbReference>